<dbReference type="OrthoDB" id="439603at2"/>
<protein>
    <submittedName>
        <fullName evidence="7">Transposase Tn3 family protein</fullName>
    </submittedName>
</protein>
<evidence type="ECO:0000256" key="4">
    <source>
        <dbReference type="ARBA" id="ARBA00023172"/>
    </source>
</evidence>
<gene>
    <name evidence="7" type="ordered locus">Cyan7425_0025</name>
    <name evidence="8" type="ordered locus">Cyan7425_0079</name>
</gene>
<name>B8HZ93_CYAP4</name>
<feature type="domain" description="Tn3 transposase DDE" evidence="5">
    <location>
        <begin position="595"/>
        <end position="981"/>
    </location>
</feature>
<dbReference type="InterPro" id="IPR025296">
    <property type="entry name" value="DUF4158"/>
</dbReference>
<accession>B8HZ93</accession>
<evidence type="ECO:0000313" key="7">
    <source>
        <dbReference type="EMBL" id="ACL47741.1"/>
    </source>
</evidence>
<dbReference type="eggNOG" id="COG4644">
    <property type="taxonomic scope" value="Bacteria"/>
</dbReference>
<dbReference type="InterPro" id="IPR002513">
    <property type="entry name" value="Tn3_Tnp_DDE_dom"/>
</dbReference>
<dbReference type="Pfam" id="PF01526">
    <property type="entry name" value="DDE_Tnp_Tn3"/>
    <property type="match status" value="1"/>
</dbReference>
<dbReference type="Pfam" id="PF13700">
    <property type="entry name" value="DUF4158"/>
    <property type="match status" value="1"/>
</dbReference>
<keyword evidence="4" id="KW-0233">DNA recombination</keyword>
<feature type="domain" description="DUF4158" evidence="6">
    <location>
        <begin position="3"/>
        <end position="162"/>
    </location>
</feature>
<proteinExistence type="inferred from homology"/>
<evidence type="ECO:0000256" key="2">
    <source>
        <dbReference type="ARBA" id="ARBA00022578"/>
    </source>
</evidence>
<dbReference type="AlphaFoldDB" id="B8HZ93"/>
<evidence type="ECO:0000313" key="8">
    <source>
        <dbReference type="EMBL" id="ACL47786.1"/>
    </source>
</evidence>
<organism evidence="7">
    <name type="scientific">Cyanothece sp. (strain PCC 7425 / ATCC 29141)</name>
    <dbReference type="NCBI Taxonomy" id="395961"/>
    <lineage>
        <taxon>Bacteria</taxon>
        <taxon>Bacillati</taxon>
        <taxon>Cyanobacteriota</taxon>
        <taxon>Cyanophyceae</taxon>
        <taxon>Gomontiellales</taxon>
        <taxon>Cyanothecaceae</taxon>
        <taxon>Cyanothece</taxon>
    </lineage>
</organism>
<evidence type="ECO:0000256" key="3">
    <source>
        <dbReference type="ARBA" id="ARBA00023125"/>
    </source>
</evidence>
<evidence type="ECO:0000256" key="1">
    <source>
        <dbReference type="ARBA" id="ARBA00009402"/>
    </source>
</evidence>
<dbReference type="HOGENOM" id="CLU_009098_1_1_3"/>
<dbReference type="KEGG" id="cyn:Cyan7425_0079"/>
<evidence type="ECO:0000259" key="6">
    <source>
        <dbReference type="Pfam" id="PF13700"/>
    </source>
</evidence>
<dbReference type="GO" id="GO:0004803">
    <property type="term" value="F:transposase activity"/>
    <property type="evidence" value="ECO:0007669"/>
    <property type="project" value="InterPro"/>
</dbReference>
<geneLocation type="plasmid" evidence="7">
    <name>pP742502</name>
</geneLocation>
<dbReference type="NCBIfam" id="NF033527">
    <property type="entry name" value="transpos_Tn3"/>
    <property type="match status" value="1"/>
</dbReference>
<dbReference type="KEGG" id="cyn:Cyan7425_0025"/>
<dbReference type="EMBL" id="CP001346">
    <property type="protein sequence ID" value="ACL47786.1"/>
    <property type="molecule type" value="Genomic_DNA"/>
</dbReference>
<dbReference type="GO" id="GO:0006313">
    <property type="term" value="P:DNA transposition"/>
    <property type="evidence" value="ECO:0007669"/>
    <property type="project" value="InterPro"/>
</dbReference>
<reference evidence="7" key="1">
    <citation type="submission" date="2009-01" db="EMBL/GenBank/DDBJ databases">
        <title>Complete sequence of plasmid2 Cyanothece sp. PCC 7425.</title>
        <authorList>
            <consortium name="US DOE Joint Genome Institute"/>
            <person name="Lucas S."/>
            <person name="Copeland A."/>
            <person name="Lapidus A."/>
            <person name="Glavina del Rio T."/>
            <person name="Dalin E."/>
            <person name="Tice H."/>
            <person name="Bruce D."/>
            <person name="Goodwin L."/>
            <person name="Pitluck S."/>
            <person name="Sims D."/>
            <person name="Meineke L."/>
            <person name="Brettin T."/>
            <person name="Detter J.C."/>
            <person name="Han C."/>
            <person name="Larimer F."/>
            <person name="Land M."/>
            <person name="Hauser L."/>
            <person name="Kyrpides N."/>
            <person name="Ovchinnikova G."/>
            <person name="Liberton M."/>
            <person name="Stoeckel J."/>
            <person name="Banerjee A."/>
            <person name="Singh A."/>
            <person name="Page L."/>
            <person name="Sato H."/>
            <person name="Zhao L."/>
            <person name="Sherman L."/>
            <person name="Pakrasi H."/>
            <person name="Richardson P."/>
        </authorList>
    </citation>
    <scope>NUCLEOTIDE SEQUENCE</scope>
    <source>
        <strain evidence="7">PCC 7425</strain>
        <plasmid evidence="7">pP742502</plasmid>
    </source>
</reference>
<evidence type="ECO:0000259" key="5">
    <source>
        <dbReference type="Pfam" id="PF01526"/>
    </source>
</evidence>
<dbReference type="EMBL" id="CP001346">
    <property type="protein sequence ID" value="ACL47741.1"/>
    <property type="molecule type" value="Genomic_DNA"/>
</dbReference>
<dbReference type="GO" id="GO:0003677">
    <property type="term" value="F:DNA binding"/>
    <property type="evidence" value="ECO:0007669"/>
    <property type="project" value="UniProtKB-KW"/>
</dbReference>
<keyword evidence="7" id="KW-0614">Plasmid</keyword>
<comment type="similarity">
    <text evidence="1">Belongs to the transposase 7 family.</text>
</comment>
<dbReference type="InterPro" id="IPR047653">
    <property type="entry name" value="Tn3-like_transpos"/>
</dbReference>
<keyword evidence="2" id="KW-0815">Transposition</keyword>
<keyword evidence="3" id="KW-0238">DNA-binding</keyword>
<sequence length="1006" mass="114626">MPSSQETAYPRLKSSLSAKELAAIYTPSPEELMLSGQVTRSQASRLGFLVLLKTFQRLGYAVPMADVPVTITRHIAMAAGLPPRPDAWSAYDASTSRKRHLTVIRQYLNLQVFGQTARQRMNEVMADAARTKHDLVDLINVSIEELVRQRFELPAFSTLLKASRQARNQVTQALYQQVVSSLIQEERRQVNQLFEAEAATHTTPWQRLKQDSGRSTLTHLQVLIDRLKWLSSLRLEKAVLQSIPDSKRRHFAAEAQTLGASEMKELPVGKRYTLAITLLNQQYARVLDDLAEMFIKQIQHLHHRSKAALAQYRVEQQPNTDGLIATLRDLVLAYQTEGDIPQRFAAISTVVGEHSQALLDQCEAHLTYQGNNHFPLFQKFYKSHRATLFRLLELLPLRSSTQDDSLIEAVAFIQSQRAGRSSWVATVKKEVTGTSEEQAVPLLDLSWIEGKWWFLVTGQRHRTPYPSQVHRRHFEACVFSQVRLELKSGDLYIEGSDAYGDYYSQLITWEDYQASVADYGQLVNLPVEGQAFVNHVQQWLELQTQTTDQAFPANTEVEYKKDRLVIHRRKPQPPKGLAKLKALVSERLTPVNLLDVLTDTELWLHWTRSFKPISGYDAKLKQPTARYLATTFCYGCNIGPSQTARSLSEFDRRQLADIHHRHIDDLKLHSAIEVVINAYNRFALPAHWGTGKHASVDGTQWDVYEQNLLAEYHIRYGGYGGIGYYHVSDTYIALFSHFIPCGVFEAVYLLDGLLKNTSNIQPDIIHGDTHAQSTTVFGLSYLLGITLMPRIRSWQDLKFYRSEPTTRCTHIDNLFSDSVNWNLIKTHLPDMLRVTLSIKAGKITASTILRKLGTNSSKNKLYQAFQELGYAIRTGFLLRYIHDADLRTVIQTATNKSESFNGFLKWLAFGGEGVIATNDRDEQRKLVKYNHLVANCLIFYNVFELSRILHELIQEGVKIEPETIAALSPYWTQHINRFGRYSLDMDRCPPPIDFGIPVVSQKSSNQ</sequence>